<dbReference type="EMBL" id="FONR01000010">
    <property type="protein sequence ID" value="SFF66051.1"/>
    <property type="molecule type" value="Genomic_DNA"/>
</dbReference>
<reference evidence="1 2" key="1">
    <citation type="submission" date="2016-10" db="EMBL/GenBank/DDBJ databases">
        <authorList>
            <person name="de Groot N.N."/>
        </authorList>
    </citation>
    <scope>NUCLEOTIDE SEQUENCE [LARGE SCALE GENOMIC DNA]</scope>
    <source>
        <strain evidence="1 2">OK461</strain>
    </source>
</reference>
<dbReference type="RefSeq" id="WP_075029718.1">
    <property type="nucleotide sequence ID" value="NZ_FONR01000010.1"/>
</dbReference>
<evidence type="ECO:0000313" key="1">
    <source>
        <dbReference type="EMBL" id="SFF66051.1"/>
    </source>
</evidence>
<evidence type="ECO:0000313" key="2">
    <source>
        <dbReference type="Proteomes" id="UP000181942"/>
    </source>
</evidence>
<dbReference type="Proteomes" id="UP000181942">
    <property type="component" value="Unassembled WGS sequence"/>
</dbReference>
<dbReference type="AlphaFoldDB" id="A0A1I2KLQ7"/>
<protein>
    <submittedName>
        <fullName evidence="1">Uncharacterized protein</fullName>
    </submittedName>
</protein>
<sequence>MNDRVDLSGSVFHNEVSGKYEHHHHYGPAPTATAALPAALTVFTGCDPQVDELLAALTLVPGALRDRS</sequence>
<accession>A0A1I2KLQ7</accession>
<proteinExistence type="predicted"/>
<gene>
    <name evidence="1" type="ORF">SAMN02787118_110135</name>
</gene>
<name>A0A1I2KLQ7_9ACTN</name>
<organism evidence="1 2">
    <name type="scientific">Streptomyces mirabilis</name>
    <dbReference type="NCBI Taxonomy" id="68239"/>
    <lineage>
        <taxon>Bacteria</taxon>
        <taxon>Bacillati</taxon>
        <taxon>Actinomycetota</taxon>
        <taxon>Actinomycetes</taxon>
        <taxon>Kitasatosporales</taxon>
        <taxon>Streptomycetaceae</taxon>
        <taxon>Streptomyces</taxon>
    </lineage>
</organism>